<dbReference type="RefSeq" id="WP_310332447.1">
    <property type="nucleotide sequence ID" value="NZ_JAVDXV010000010.1"/>
</dbReference>
<feature type="signal peptide" evidence="1">
    <location>
        <begin position="1"/>
        <end position="25"/>
    </location>
</feature>
<keyword evidence="3" id="KW-1185">Reference proteome</keyword>
<evidence type="ECO:0000256" key="1">
    <source>
        <dbReference type="SAM" id="SignalP"/>
    </source>
</evidence>
<feature type="chain" id="PRO_5047258210" description="Solute-binding protein family 3/N-terminal domain-containing protein" evidence="1">
    <location>
        <begin position="26"/>
        <end position="277"/>
    </location>
</feature>
<reference evidence="2 3" key="1">
    <citation type="submission" date="2023-07" db="EMBL/GenBank/DDBJ databases">
        <title>Sorghum-associated microbial communities from plants grown in Nebraska, USA.</title>
        <authorList>
            <person name="Schachtman D."/>
        </authorList>
    </citation>
    <scope>NUCLEOTIDE SEQUENCE [LARGE SCALE GENOMIC DNA]</scope>
    <source>
        <strain evidence="2 3">BE316</strain>
    </source>
</reference>
<gene>
    <name evidence="2" type="ORF">J2X21_004607</name>
</gene>
<dbReference type="EMBL" id="JAVDXV010000010">
    <property type="protein sequence ID" value="MDR7335442.1"/>
    <property type="molecule type" value="Genomic_DNA"/>
</dbReference>
<evidence type="ECO:0000313" key="3">
    <source>
        <dbReference type="Proteomes" id="UP001180825"/>
    </source>
</evidence>
<accession>A0ABU2AG56</accession>
<keyword evidence="1" id="KW-0732">Signal</keyword>
<sequence length="277" mass="29380">MDLSSFKRGIVCALAACLLPAAGLAQTGSCPARLRVAFSESPAEPFLRGQGAGFAASPGLLVTWTRAALKRLGCLERAEFVRLPSRRVKALVETGDLDLVAGVARGGPVAALLALPPVTGARGEFDLSLGRVDYVLYARRGLLTNDSGNATALPVLPDGARIGAMAGGRAEALARERGWPVDPAPSHESSLQKLRAGRTPLLLTHSHLLDERLRRDPQLAREIERFGPVIETLRLQVGVLPALAQREPAFAEALWRELCRESAASGRQVPGACVIPP</sequence>
<proteinExistence type="predicted"/>
<organism evidence="2 3">
    <name type="scientific">Roseateles asaccharophilus</name>
    <dbReference type="NCBI Taxonomy" id="582607"/>
    <lineage>
        <taxon>Bacteria</taxon>
        <taxon>Pseudomonadati</taxon>
        <taxon>Pseudomonadota</taxon>
        <taxon>Betaproteobacteria</taxon>
        <taxon>Burkholderiales</taxon>
        <taxon>Sphaerotilaceae</taxon>
        <taxon>Roseateles</taxon>
    </lineage>
</organism>
<comment type="caution">
    <text evidence="2">The sequence shown here is derived from an EMBL/GenBank/DDBJ whole genome shotgun (WGS) entry which is preliminary data.</text>
</comment>
<name>A0ABU2AG56_9BURK</name>
<evidence type="ECO:0000313" key="2">
    <source>
        <dbReference type="EMBL" id="MDR7335442.1"/>
    </source>
</evidence>
<dbReference type="Proteomes" id="UP001180825">
    <property type="component" value="Unassembled WGS sequence"/>
</dbReference>
<evidence type="ECO:0008006" key="4">
    <source>
        <dbReference type="Google" id="ProtNLM"/>
    </source>
</evidence>
<dbReference type="SUPFAM" id="SSF53850">
    <property type="entry name" value="Periplasmic binding protein-like II"/>
    <property type="match status" value="1"/>
</dbReference>
<protein>
    <recommendedName>
        <fullName evidence="4">Solute-binding protein family 3/N-terminal domain-containing protein</fullName>
    </recommendedName>
</protein>